<dbReference type="InterPro" id="IPR047817">
    <property type="entry name" value="ABC2_TM_bact-type"/>
</dbReference>
<dbReference type="InterPro" id="IPR051449">
    <property type="entry name" value="ABC-2_transporter_component"/>
</dbReference>
<feature type="transmembrane region" description="Helical" evidence="8">
    <location>
        <begin position="12"/>
        <end position="33"/>
    </location>
</feature>
<dbReference type="EMBL" id="JAGXBY010000003">
    <property type="protein sequence ID" value="MBS3680612.1"/>
    <property type="molecule type" value="Genomic_DNA"/>
</dbReference>
<comment type="caution">
    <text evidence="10">The sequence shown here is derived from an EMBL/GenBank/DDBJ whole genome shotgun (WGS) entry which is preliminary data.</text>
</comment>
<keyword evidence="11" id="KW-1185">Reference proteome</keyword>
<feature type="transmembrane region" description="Helical" evidence="8">
    <location>
        <begin position="342"/>
        <end position="364"/>
    </location>
</feature>
<dbReference type="PROSITE" id="PS51012">
    <property type="entry name" value="ABC_TM2"/>
    <property type="match status" value="1"/>
</dbReference>
<accession>A0ABS5MFD1</accession>
<comment type="similarity">
    <text evidence="2">Belongs to the ABC-2 integral membrane protein family.</text>
</comment>
<dbReference type="PANTHER" id="PTHR30294:SF29">
    <property type="entry name" value="MULTIDRUG ABC TRANSPORTER PERMEASE YBHS-RELATED"/>
    <property type="match status" value="1"/>
</dbReference>
<evidence type="ECO:0000256" key="7">
    <source>
        <dbReference type="ARBA" id="ARBA00023136"/>
    </source>
</evidence>
<evidence type="ECO:0000256" key="5">
    <source>
        <dbReference type="ARBA" id="ARBA00022692"/>
    </source>
</evidence>
<reference evidence="10 11" key="1">
    <citation type="submission" date="2021-05" db="EMBL/GenBank/DDBJ databases">
        <title>Ornithinibacillus massiliensis sp. nov.</title>
        <authorList>
            <person name="Iwaza R."/>
            <person name="Lagier J.-C."/>
            <person name="Raoult D."/>
        </authorList>
    </citation>
    <scope>NUCLEOTIDE SEQUENCE [LARGE SCALE GENOMIC DNA]</scope>
    <source>
        <strain evidence="10 11">Marseille-P3601</strain>
    </source>
</reference>
<feature type="transmembrane region" description="Helical" evidence="8">
    <location>
        <begin position="285"/>
        <end position="305"/>
    </location>
</feature>
<keyword evidence="4" id="KW-1003">Cell membrane</keyword>
<evidence type="ECO:0000256" key="6">
    <source>
        <dbReference type="ARBA" id="ARBA00022989"/>
    </source>
</evidence>
<feature type="transmembrane region" description="Helical" evidence="8">
    <location>
        <begin position="257"/>
        <end position="278"/>
    </location>
</feature>
<evidence type="ECO:0000256" key="4">
    <source>
        <dbReference type="ARBA" id="ARBA00022475"/>
    </source>
</evidence>
<protein>
    <submittedName>
        <fullName evidence="10">ABC transporter permease</fullName>
    </submittedName>
</protein>
<evidence type="ECO:0000256" key="2">
    <source>
        <dbReference type="ARBA" id="ARBA00007783"/>
    </source>
</evidence>
<feature type="transmembrane region" description="Helical" evidence="8">
    <location>
        <begin position="177"/>
        <end position="198"/>
    </location>
</feature>
<organism evidence="10 11">
    <name type="scientific">Ornithinibacillus massiliensis</name>
    <dbReference type="NCBI Taxonomy" id="1944633"/>
    <lineage>
        <taxon>Bacteria</taxon>
        <taxon>Bacillati</taxon>
        <taxon>Bacillota</taxon>
        <taxon>Bacilli</taxon>
        <taxon>Bacillales</taxon>
        <taxon>Bacillaceae</taxon>
        <taxon>Ornithinibacillus</taxon>
    </lineage>
</organism>
<dbReference type="PANTHER" id="PTHR30294">
    <property type="entry name" value="MEMBRANE COMPONENT OF ABC TRANSPORTER YHHJ-RELATED"/>
    <property type="match status" value="1"/>
</dbReference>
<keyword evidence="7 8" id="KW-0472">Membrane</keyword>
<keyword evidence="3" id="KW-0813">Transport</keyword>
<evidence type="ECO:0000256" key="8">
    <source>
        <dbReference type="SAM" id="Phobius"/>
    </source>
</evidence>
<proteinExistence type="inferred from homology"/>
<comment type="subcellular location">
    <subcellularLocation>
        <location evidence="1">Cell membrane</location>
        <topology evidence="1">Multi-pass membrane protein</topology>
    </subcellularLocation>
</comment>
<dbReference type="Proteomes" id="UP000681870">
    <property type="component" value="Unassembled WGS sequence"/>
</dbReference>
<sequence length="369" mass="41552">MIGILNAKLKQFIRAPFTFLMFTGMSIVFALIFGGSTGPGNITVPVYAEHNVDASIIEFLELEESMKFIWVTEDELKEMVSDGKSELGVVLKEEDFQIVVGVDSFNTGLIERTIRSAYLDKRLQEQLIEQSGLTSKTEQEAFVETMKQELSEPIFSIESTSFRGEGAFVYNSNLHHIFGFSLFFVIYTIAYNVISILLEKREGIWDRMILSPVKKWEMYVANLIYSFITGYIQVAITFSVFRYIVGVDFNGRFVETLLLLIPYVFAIVALSLLITAIVKNMQQFNAILPIISVSMAMIGGAYWPIEIVESKLLLTLAKADPLYYGMQALEGIVVYGYPLSEVLIPVSVLVLMGVGMMGIGIHLMERRHI</sequence>
<gene>
    <name evidence="10" type="ORF">KGF86_10325</name>
</gene>
<evidence type="ECO:0000313" key="10">
    <source>
        <dbReference type="EMBL" id="MBS3680612.1"/>
    </source>
</evidence>
<evidence type="ECO:0000256" key="3">
    <source>
        <dbReference type="ARBA" id="ARBA00022448"/>
    </source>
</evidence>
<dbReference type="InterPro" id="IPR013525">
    <property type="entry name" value="ABC2_TM"/>
</dbReference>
<evidence type="ECO:0000256" key="1">
    <source>
        <dbReference type="ARBA" id="ARBA00004651"/>
    </source>
</evidence>
<evidence type="ECO:0000259" key="9">
    <source>
        <dbReference type="PROSITE" id="PS51012"/>
    </source>
</evidence>
<dbReference type="RefSeq" id="WP_211741783.1">
    <property type="nucleotide sequence ID" value="NZ_JAGXBY010000003.1"/>
</dbReference>
<feature type="transmembrane region" description="Helical" evidence="8">
    <location>
        <begin position="219"/>
        <end position="245"/>
    </location>
</feature>
<keyword evidence="5 8" id="KW-0812">Transmembrane</keyword>
<feature type="domain" description="ABC transmembrane type-2" evidence="9">
    <location>
        <begin position="139"/>
        <end position="367"/>
    </location>
</feature>
<name>A0ABS5MFD1_9BACI</name>
<dbReference type="Pfam" id="PF12698">
    <property type="entry name" value="ABC2_membrane_3"/>
    <property type="match status" value="1"/>
</dbReference>
<keyword evidence="6 8" id="KW-1133">Transmembrane helix</keyword>
<evidence type="ECO:0000313" key="11">
    <source>
        <dbReference type="Proteomes" id="UP000681870"/>
    </source>
</evidence>